<evidence type="ECO:0000259" key="2">
    <source>
        <dbReference type="PROSITE" id="PS50943"/>
    </source>
</evidence>
<dbReference type="Gene3D" id="1.10.260.40">
    <property type="entry name" value="lambda repressor-like DNA-binding domains"/>
    <property type="match status" value="1"/>
</dbReference>
<dbReference type="InterPro" id="IPR010982">
    <property type="entry name" value="Lambda_DNA-bd_dom_sf"/>
</dbReference>
<dbReference type="EMBL" id="BIFQ01000001">
    <property type="protein sequence ID" value="GCE04935.1"/>
    <property type="molecule type" value="Genomic_DNA"/>
</dbReference>
<feature type="compositionally biased region" description="Polar residues" evidence="1">
    <location>
        <begin position="159"/>
        <end position="173"/>
    </location>
</feature>
<dbReference type="RefSeq" id="WP_126596034.1">
    <property type="nucleotide sequence ID" value="NZ_BIFQ01000001.1"/>
</dbReference>
<dbReference type="PROSITE" id="PS50943">
    <property type="entry name" value="HTH_CROC1"/>
    <property type="match status" value="1"/>
</dbReference>
<dbReference type="SMART" id="SM00530">
    <property type="entry name" value="HTH_XRE"/>
    <property type="match status" value="1"/>
</dbReference>
<feature type="compositionally biased region" description="Basic and acidic residues" evidence="1">
    <location>
        <begin position="186"/>
        <end position="196"/>
    </location>
</feature>
<dbReference type="AlphaFoldDB" id="A0A401ZDK8"/>
<keyword evidence="4" id="KW-1185">Reference proteome</keyword>
<dbReference type="Proteomes" id="UP000287224">
    <property type="component" value="Unassembled WGS sequence"/>
</dbReference>
<dbReference type="SUPFAM" id="SSF47413">
    <property type="entry name" value="lambda repressor-like DNA-binding domains"/>
    <property type="match status" value="1"/>
</dbReference>
<name>A0A401ZDK8_9CHLR</name>
<evidence type="ECO:0000313" key="4">
    <source>
        <dbReference type="Proteomes" id="UP000287224"/>
    </source>
</evidence>
<organism evidence="3 4">
    <name type="scientific">Dictyobacter aurantiacus</name>
    <dbReference type="NCBI Taxonomy" id="1936993"/>
    <lineage>
        <taxon>Bacteria</taxon>
        <taxon>Bacillati</taxon>
        <taxon>Chloroflexota</taxon>
        <taxon>Ktedonobacteria</taxon>
        <taxon>Ktedonobacterales</taxon>
        <taxon>Dictyobacteraceae</taxon>
        <taxon>Dictyobacter</taxon>
    </lineage>
</organism>
<dbReference type="CDD" id="cd00093">
    <property type="entry name" value="HTH_XRE"/>
    <property type="match status" value="1"/>
</dbReference>
<comment type="caution">
    <text evidence="3">The sequence shown here is derived from an EMBL/GenBank/DDBJ whole genome shotgun (WGS) entry which is preliminary data.</text>
</comment>
<dbReference type="GO" id="GO:0003677">
    <property type="term" value="F:DNA binding"/>
    <property type="evidence" value="ECO:0007669"/>
    <property type="project" value="InterPro"/>
</dbReference>
<protein>
    <recommendedName>
        <fullName evidence="2">HTH cro/C1-type domain-containing protein</fullName>
    </recommendedName>
</protein>
<dbReference type="InterPro" id="IPR001387">
    <property type="entry name" value="Cro/C1-type_HTH"/>
</dbReference>
<sequence>MNTPELRQLKMAWIAAKEAGDTQAQVRILQEYPAYQDELIDFIAGYQATGGNEAVDQNASLLPLTRRALTSAFERVFESQNAFASLTELRKSRNLNKVATARGLRLSVDVWNKFENGAIELVSLSQRQLEKLAQFFQVSIDQFSNALNGSQPAVTLNRRQTREAASQAQQGPKKQSFAEAISRSTMSKEDQQFWQE</sequence>
<evidence type="ECO:0000313" key="3">
    <source>
        <dbReference type="EMBL" id="GCE04935.1"/>
    </source>
</evidence>
<feature type="region of interest" description="Disordered" evidence="1">
    <location>
        <begin position="159"/>
        <end position="196"/>
    </location>
</feature>
<proteinExistence type="predicted"/>
<gene>
    <name evidence="3" type="ORF">KDAU_22640</name>
</gene>
<accession>A0A401ZDK8</accession>
<evidence type="ECO:0000256" key="1">
    <source>
        <dbReference type="SAM" id="MobiDB-lite"/>
    </source>
</evidence>
<reference evidence="4" key="1">
    <citation type="submission" date="2018-12" db="EMBL/GenBank/DDBJ databases">
        <title>Tengunoibacter tsumagoiensis gen. nov., sp. nov., Dictyobacter kobayashii sp. nov., D. alpinus sp. nov., and D. joshuensis sp. nov. and description of Dictyobacteraceae fam. nov. within the order Ktedonobacterales isolated from Tengu-no-mugimeshi.</title>
        <authorList>
            <person name="Wang C.M."/>
            <person name="Zheng Y."/>
            <person name="Sakai Y."/>
            <person name="Toyoda A."/>
            <person name="Minakuchi Y."/>
            <person name="Abe K."/>
            <person name="Yokota A."/>
            <person name="Yabe S."/>
        </authorList>
    </citation>
    <scope>NUCLEOTIDE SEQUENCE [LARGE SCALE GENOMIC DNA]</scope>
    <source>
        <strain evidence="4">S-27</strain>
    </source>
</reference>
<dbReference type="OrthoDB" id="156170at2"/>
<feature type="domain" description="HTH cro/C1-type" evidence="2">
    <location>
        <begin position="86"/>
        <end position="143"/>
    </location>
</feature>